<proteinExistence type="predicted"/>
<reference evidence="1" key="1">
    <citation type="submission" date="2014-11" db="EMBL/GenBank/DDBJ databases">
        <authorList>
            <person name="Amaro Gonzalez C."/>
        </authorList>
    </citation>
    <scope>NUCLEOTIDE SEQUENCE</scope>
</reference>
<name>A0A0E9UVW5_ANGAN</name>
<organism evidence="1">
    <name type="scientific">Anguilla anguilla</name>
    <name type="common">European freshwater eel</name>
    <name type="synonym">Muraena anguilla</name>
    <dbReference type="NCBI Taxonomy" id="7936"/>
    <lineage>
        <taxon>Eukaryota</taxon>
        <taxon>Metazoa</taxon>
        <taxon>Chordata</taxon>
        <taxon>Craniata</taxon>
        <taxon>Vertebrata</taxon>
        <taxon>Euteleostomi</taxon>
        <taxon>Actinopterygii</taxon>
        <taxon>Neopterygii</taxon>
        <taxon>Teleostei</taxon>
        <taxon>Anguilliformes</taxon>
        <taxon>Anguillidae</taxon>
        <taxon>Anguilla</taxon>
    </lineage>
</organism>
<sequence>MLSNAFLEIQDCTYYTTLIKISFDLFNKNNLQCQ</sequence>
<reference evidence="1" key="2">
    <citation type="journal article" date="2015" name="Fish Shellfish Immunol.">
        <title>Early steps in the European eel (Anguilla anguilla)-Vibrio vulnificus interaction in the gills: Role of the RtxA13 toxin.</title>
        <authorList>
            <person name="Callol A."/>
            <person name="Pajuelo D."/>
            <person name="Ebbesson L."/>
            <person name="Teles M."/>
            <person name="MacKenzie S."/>
            <person name="Amaro C."/>
        </authorList>
    </citation>
    <scope>NUCLEOTIDE SEQUENCE</scope>
</reference>
<protein>
    <submittedName>
        <fullName evidence="1">Uncharacterized protein</fullName>
    </submittedName>
</protein>
<accession>A0A0E9UVW5</accession>
<evidence type="ECO:0000313" key="1">
    <source>
        <dbReference type="EMBL" id="JAH69315.1"/>
    </source>
</evidence>
<dbReference type="AlphaFoldDB" id="A0A0E9UVW5"/>
<dbReference type="EMBL" id="GBXM01039262">
    <property type="protein sequence ID" value="JAH69315.1"/>
    <property type="molecule type" value="Transcribed_RNA"/>
</dbReference>